<dbReference type="CDD" id="cd03784">
    <property type="entry name" value="GT1_Gtf-like"/>
    <property type="match status" value="1"/>
</dbReference>
<protein>
    <recommendedName>
        <fullName evidence="5">7-deoxyloganetin glucosyltransferase-like</fullName>
    </recommendedName>
</protein>
<organism evidence="3 4">
    <name type="scientific">Ziziphus jujuba var. spinosa</name>
    <dbReference type="NCBI Taxonomy" id="714518"/>
    <lineage>
        <taxon>Eukaryota</taxon>
        <taxon>Viridiplantae</taxon>
        <taxon>Streptophyta</taxon>
        <taxon>Embryophyta</taxon>
        <taxon>Tracheophyta</taxon>
        <taxon>Spermatophyta</taxon>
        <taxon>Magnoliopsida</taxon>
        <taxon>eudicotyledons</taxon>
        <taxon>Gunneridae</taxon>
        <taxon>Pentapetalae</taxon>
        <taxon>rosids</taxon>
        <taxon>fabids</taxon>
        <taxon>Rosales</taxon>
        <taxon>Rhamnaceae</taxon>
        <taxon>Paliureae</taxon>
        <taxon>Ziziphus</taxon>
    </lineage>
</organism>
<name>A0A978VKH6_ZIZJJ</name>
<reference evidence="3" key="1">
    <citation type="journal article" date="2021" name="Front. Plant Sci.">
        <title>Chromosome-Scale Genome Assembly for Chinese Sour Jujube and Insights Into Its Genome Evolution and Domestication Signature.</title>
        <authorList>
            <person name="Shen L.-Y."/>
            <person name="Luo H."/>
            <person name="Wang X.-L."/>
            <person name="Wang X.-M."/>
            <person name="Qiu X.-J."/>
            <person name="Liu H."/>
            <person name="Zhou S.-S."/>
            <person name="Jia K.-H."/>
            <person name="Nie S."/>
            <person name="Bao Y.-T."/>
            <person name="Zhang R.-G."/>
            <person name="Yun Q.-Z."/>
            <person name="Chai Y.-H."/>
            <person name="Lu J.-Y."/>
            <person name="Li Y."/>
            <person name="Zhao S.-W."/>
            <person name="Mao J.-F."/>
            <person name="Jia S.-G."/>
            <person name="Mao Y.-M."/>
        </authorList>
    </citation>
    <scope>NUCLEOTIDE SEQUENCE</scope>
    <source>
        <strain evidence="3">AT0</strain>
        <tissue evidence="3">Leaf</tissue>
    </source>
</reference>
<dbReference type="GO" id="GO:0080043">
    <property type="term" value="F:quercetin 3-O-glucosyltransferase activity"/>
    <property type="evidence" value="ECO:0007669"/>
    <property type="project" value="TreeGrafter"/>
</dbReference>
<evidence type="ECO:0000256" key="1">
    <source>
        <dbReference type="ARBA" id="ARBA00009995"/>
    </source>
</evidence>
<evidence type="ECO:0000313" key="4">
    <source>
        <dbReference type="Proteomes" id="UP000813462"/>
    </source>
</evidence>
<evidence type="ECO:0000256" key="2">
    <source>
        <dbReference type="ARBA" id="ARBA00022679"/>
    </source>
</evidence>
<gene>
    <name evidence="3" type="ORF">FEM48_Zijuj04G0148500</name>
</gene>
<dbReference type="AlphaFoldDB" id="A0A978VKH6"/>
<accession>A0A978VKH6</accession>
<proteinExistence type="inferred from homology"/>
<evidence type="ECO:0000313" key="3">
    <source>
        <dbReference type="EMBL" id="KAH7533595.1"/>
    </source>
</evidence>
<dbReference type="PANTHER" id="PTHR11926">
    <property type="entry name" value="GLUCOSYL/GLUCURONOSYL TRANSFERASES"/>
    <property type="match status" value="1"/>
</dbReference>
<dbReference type="InterPro" id="IPR002213">
    <property type="entry name" value="UDP_glucos_trans"/>
</dbReference>
<dbReference type="EMBL" id="JAEACU010000004">
    <property type="protein sequence ID" value="KAH7533595.1"/>
    <property type="molecule type" value="Genomic_DNA"/>
</dbReference>
<dbReference type="PANTHER" id="PTHR11926:SF774">
    <property type="entry name" value="UDP-GLYCOSYLTRANSFERASE 85A1-RELATED"/>
    <property type="match status" value="1"/>
</dbReference>
<dbReference type="Proteomes" id="UP000813462">
    <property type="component" value="Unassembled WGS sequence"/>
</dbReference>
<dbReference type="SUPFAM" id="SSF53756">
    <property type="entry name" value="UDP-Glycosyltransferase/glycogen phosphorylase"/>
    <property type="match status" value="1"/>
</dbReference>
<sequence>MLRIRSLQSRKMGSIAAANKKPHAVFIPYPTQSHIKALLKLSKLLHHRGFHITFVNTEFNHRRFLKSQGPNSLDGLPDFRFEAIPDGLPLSEEDATQDIILLCQYIRKRSMVAPFLELLTKLNHRATTSNINPPVTCIVSDGLMLHSRTLMEKGIIPLKDEASLTNGFLETVIDWIPGFEGIRLKDFSSFIRTTNPNETLLDYSSTSTVGLEKASALILHTFDALESHVLKAVSSMYPHTYAIGPLQRLLDRVPENSSEKVGYHLWKEDTECLKWLDTKPPNSVLYVNFGSIAVTTPQQLVEFGMGLANSKQNFLWIIRPDLVTGESAILPAELAVETKERGKIASWCPQEQGFCLDWYRDDDYDTAVSLQVGFLLAKLN</sequence>
<dbReference type="GO" id="GO:0080044">
    <property type="term" value="F:quercetin 7-O-glucosyltransferase activity"/>
    <property type="evidence" value="ECO:0007669"/>
    <property type="project" value="TreeGrafter"/>
</dbReference>
<dbReference type="Gene3D" id="3.40.50.2000">
    <property type="entry name" value="Glycogen Phosphorylase B"/>
    <property type="match status" value="3"/>
</dbReference>
<comment type="caution">
    <text evidence="3">The sequence shown here is derived from an EMBL/GenBank/DDBJ whole genome shotgun (WGS) entry which is preliminary data.</text>
</comment>
<keyword evidence="2" id="KW-0808">Transferase</keyword>
<comment type="similarity">
    <text evidence="1">Belongs to the UDP-glycosyltransferase family.</text>
</comment>
<evidence type="ECO:0008006" key="5">
    <source>
        <dbReference type="Google" id="ProtNLM"/>
    </source>
</evidence>